<proteinExistence type="predicted"/>
<name>A0A8H6CSA0_9LECA</name>
<evidence type="ECO:0000256" key="1">
    <source>
        <dbReference type="SAM" id="MobiDB-lite"/>
    </source>
</evidence>
<dbReference type="AlphaFoldDB" id="A0A8H6CSA0"/>
<dbReference type="OrthoDB" id="5359411at2759"/>
<feature type="region of interest" description="Disordered" evidence="1">
    <location>
        <begin position="710"/>
        <end position="729"/>
    </location>
</feature>
<feature type="region of interest" description="Disordered" evidence="1">
    <location>
        <begin position="616"/>
        <end position="694"/>
    </location>
</feature>
<evidence type="ECO:0000313" key="2">
    <source>
        <dbReference type="EMBL" id="KAF6228668.1"/>
    </source>
</evidence>
<reference evidence="2 3" key="1">
    <citation type="journal article" date="2020" name="Genomics">
        <title>Complete, high-quality genomes from long-read metagenomic sequencing of two wolf lichen thalli reveals enigmatic genome architecture.</title>
        <authorList>
            <person name="McKenzie S.K."/>
            <person name="Walston R.F."/>
            <person name="Allen J.L."/>
        </authorList>
    </citation>
    <scope>NUCLEOTIDE SEQUENCE [LARGE SCALE GENOMIC DNA]</scope>
    <source>
        <strain evidence="2">WasteWater2</strain>
    </source>
</reference>
<dbReference type="RefSeq" id="XP_037159483.1">
    <property type="nucleotide sequence ID" value="XM_037313566.1"/>
</dbReference>
<keyword evidence="3" id="KW-1185">Reference proteome</keyword>
<organism evidence="2 3">
    <name type="scientific">Letharia columbiana</name>
    <dbReference type="NCBI Taxonomy" id="112416"/>
    <lineage>
        <taxon>Eukaryota</taxon>
        <taxon>Fungi</taxon>
        <taxon>Dikarya</taxon>
        <taxon>Ascomycota</taxon>
        <taxon>Pezizomycotina</taxon>
        <taxon>Lecanoromycetes</taxon>
        <taxon>OSLEUM clade</taxon>
        <taxon>Lecanoromycetidae</taxon>
        <taxon>Lecanorales</taxon>
        <taxon>Lecanorineae</taxon>
        <taxon>Parmeliaceae</taxon>
        <taxon>Letharia</taxon>
    </lineage>
</organism>
<dbReference type="EMBL" id="JACCJC010000075">
    <property type="protein sequence ID" value="KAF6228668.1"/>
    <property type="molecule type" value="Genomic_DNA"/>
</dbReference>
<comment type="caution">
    <text evidence="2">The sequence shown here is derived from an EMBL/GenBank/DDBJ whole genome shotgun (WGS) entry which is preliminary data.</text>
</comment>
<gene>
    <name evidence="2" type="ORF">HO173_011687</name>
</gene>
<accession>A0A8H6CSA0</accession>
<dbReference type="Proteomes" id="UP000578531">
    <property type="component" value="Unassembled WGS sequence"/>
</dbReference>
<evidence type="ECO:0000313" key="3">
    <source>
        <dbReference type="Proteomes" id="UP000578531"/>
    </source>
</evidence>
<feature type="compositionally biased region" description="Low complexity" evidence="1">
    <location>
        <begin position="617"/>
        <end position="638"/>
    </location>
</feature>
<protein>
    <submittedName>
        <fullName evidence="2">Uncharacterized protein</fullName>
    </submittedName>
</protein>
<dbReference type="GeneID" id="59293329"/>
<sequence length="801" mass="88962">MFGHLVNYSPISFGQQGEMNDEESPSAPASILSVPSFGTLPSVPSIGNEEWCHLQFNAFADASTTSASPISPCFPGYSGSSAGIARSYSTTPLSSASVEIPRTSLPLLPETSLQVQSTEVNLKKHNKFILEDPTMAKVKKDKAMRACTTCFTKRWECSESEVPNRCMHCVGKTSYCKGPIETPRLLDIEWFDATTAALLARHYQLIDFHFESESLGPMQVDLRLEPSSDQEIVSDRQTYSLQIPGLRDDFYFLAESSSLDGVLDAILPADVPLCIAPKSGLYDLSLYECLCRRLYACISLLRRPNECTLDKAYKDDRRAVHMVVGFLCQLNRTASSIFADIFEHVRGCCFANRDRRGTPNLMLILAEHLGHMHKEIRRFVDVKGQFSDLLPLSGLFHNAFQLLDELENLGRGLCPRAFESTFHSPVLDVGRIHLTPCFEPNPYTSTDDAFTSSQHTSFLDILRDLTPHKYPIGDQPLSIMYSNDTLESWQNMDVEDSNLLAGHDSQDGVNNGQDMIIEEHVPFGGVEGLQAEANAMLNPGWTLGLDNLAVTQDTEASVSTDHLHAGILDSIHHSQHGGWEQQPSEVQQAGHGYLQSTVPAYTDVRDSMLTSLHDVMASSQAQSSTSRRSKAANTTASSKSKKRLCSLPTSNPVEVPRRASKRKHMKTVFSRKEPRLTPSRLNHSEDSSALTTDLSSKLALRTDSAAKATNIKGTISSKQPSDDYPTEQPRANRVAAWEQGRNRRTNLDNAGIVRDMEISDSERRPMSWPHRNPWRKSLDISVAVLTKGFEKLMTERGESFI</sequence>